<dbReference type="STRING" id="37653.A0A0L8G4F8"/>
<gene>
    <name evidence="6" type="ORF">OCBIM_22000567mg</name>
</gene>
<dbReference type="OrthoDB" id="10251809at2759"/>
<evidence type="ECO:0000313" key="6">
    <source>
        <dbReference type="EMBL" id="KOF71743.1"/>
    </source>
</evidence>
<keyword evidence="1" id="KW-0880">Kelch repeat</keyword>
<evidence type="ECO:0000256" key="5">
    <source>
        <dbReference type="SAM" id="MobiDB-lite"/>
    </source>
</evidence>
<evidence type="ECO:0000256" key="2">
    <source>
        <dbReference type="ARBA" id="ARBA00022737"/>
    </source>
</evidence>
<dbReference type="KEGG" id="obi:106879303"/>
<dbReference type="SUPFAM" id="SSF117281">
    <property type="entry name" value="Kelch motif"/>
    <property type="match status" value="1"/>
</dbReference>
<accession>A0A0L8G4F8</accession>
<sequence length="381" mass="41727">MEILPYFNANSKPVAFVWYLLETSGDAPKCRVGHSACVVKPSNTEAPNNNGQLYLIGGANPDNTFSDNPILDLNSWQWGYKEFTGFMPRYEQSLFSTRNNSSSIYIFGGANQTDTLNDIQYLDTDANKWLTLTPKGDIPVPRTHHSTTSVDDQFVIFGGGAQGTSPVLDAKVHSFSVSTSTWFTLDIKGPAPKPRLGHVSVSIDKKVYIHGGLCEDKFFDDFHVLDLETESWQQLEVSGQHPSARAAHGAVANGDNIYIFGGMSVDGALNDFYQVDTVSLISTRIAVDAPAPRPRLDFAMTITEITLDQPQSQKSGSDVENLEPSEDPEESTEEELQASNGCESVENVECSSRETYTVCLIHGGMDTEGGIFNDTLVIFLS</sequence>
<dbReference type="InterPro" id="IPR052124">
    <property type="entry name" value="Rab9_kelch_effector"/>
</dbReference>
<dbReference type="Pfam" id="PF13415">
    <property type="entry name" value="Beta-prop_FBX42"/>
    <property type="match status" value="1"/>
</dbReference>
<evidence type="ECO:0000256" key="1">
    <source>
        <dbReference type="ARBA" id="ARBA00022441"/>
    </source>
</evidence>
<organism evidence="6">
    <name type="scientific">Octopus bimaculoides</name>
    <name type="common">California two-spotted octopus</name>
    <dbReference type="NCBI Taxonomy" id="37653"/>
    <lineage>
        <taxon>Eukaryota</taxon>
        <taxon>Metazoa</taxon>
        <taxon>Spiralia</taxon>
        <taxon>Lophotrochozoa</taxon>
        <taxon>Mollusca</taxon>
        <taxon>Cephalopoda</taxon>
        <taxon>Coleoidea</taxon>
        <taxon>Octopodiformes</taxon>
        <taxon>Octopoda</taxon>
        <taxon>Incirrata</taxon>
        <taxon>Octopodidae</taxon>
        <taxon>Octopus</taxon>
    </lineage>
</organism>
<dbReference type="EMBL" id="KQ423998">
    <property type="protein sequence ID" value="KOF71743.1"/>
    <property type="molecule type" value="Genomic_DNA"/>
</dbReference>
<feature type="compositionally biased region" description="Polar residues" evidence="5">
    <location>
        <begin position="309"/>
        <end position="318"/>
    </location>
</feature>
<reference evidence="6" key="1">
    <citation type="submission" date="2015-07" db="EMBL/GenBank/DDBJ databases">
        <title>MeaNS - Measles Nucleotide Surveillance Program.</title>
        <authorList>
            <person name="Tran T."/>
            <person name="Druce J."/>
        </authorList>
    </citation>
    <scope>NUCLEOTIDE SEQUENCE</scope>
    <source>
        <strain evidence="6">UCB-OBI-ISO-001</strain>
        <tissue evidence="6">Gonad</tissue>
    </source>
</reference>
<proteinExistence type="predicted"/>
<dbReference type="SMART" id="SM00612">
    <property type="entry name" value="Kelch"/>
    <property type="match status" value="2"/>
</dbReference>
<feature type="compositionally biased region" description="Acidic residues" evidence="5">
    <location>
        <begin position="320"/>
        <end position="336"/>
    </location>
</feature>
<protein>
    <recommendedName>
        <fullName evidence="4">Rab9 effector protein with kelch motifs</fullName>
    </recommendedName>
</protein>
<feature type="region of interest" description="Disordered" evidence="5">
    <location>
        <begin position="309"/>
        <end position="344"/>
    </location>
</feature>
<name>A0A0L8G4F8_OCTBM</name>
<evidence type="ECO:0000256" key="3">
    <source>
        <dbReference type="ARBA" id="ARBA00037224"/>
    </source>
</evidence>
<dbReference type="PANTHER" id="PTHR46647:SF1">
    <property type="entry name" value="RAB9 EFFECTOR PROTEIN WITH KELCH MOTIFS"/>
    <property type="match status" value="1"/>
</dbReference>
<dbReference type="AlphaFoldDB" id="A0A0L8G4F8"/>
<dbReference type="PANTHER" id="PTHR46647">
    <property type="entry name" value="RAB9 EFFECTOR PROTEIN WITH KELCH MOTIFS"/>
    <property type="match status" value="1"/>
</dbReference>
<evidence type="ECO:0000256" key="4">
    <source>
        <dbReference type="ARBA" id="ARBA00039295"/>
    </source>
</evidence>
<dbReference type="InterPro" id="IPR006652">
    <property type="entry name" value="Kelch_1"/>
</dbReference>
<dbReference type="InterPro" id="IPR015915">
    <property type="entry name" value="Kelch-typ_b-propeller"/>
</dbReference>
<comment type="function">
    <text evidence="3">Rab9 effector required for endosome to trans-Golgi network (TGN) transport.</text>
</comment>
<dbReference type="Gene3D" id="2.120.10.80">
    <property type="entry name" value="Kelch-type beta propeller"/>
    <property type="match status" value="2"/>
</dbReference>
<dbReference type="OMA" id="CTPGSIW"/>
<keyword evidence="2" id="KW-0677">Repeat</keyword>